<dbReference type="PANTHER" id="PTHR22957:SF255">
    <property type="entry name" value="TBC1 DOMAIN FAMILY MEMBER 22A"/>
    <property type="match status" value="1"/>
</dbReference>
<organism evidence="4 5">
    <name type="scientific">Scomber scombrus</name>
    <name type="common">Atlantic mackerel</name>
    <name type="synonym">Scomber vernalis</name>
    <dbReference type="NCBI Taxonomy" id="13677"/>
    <lineage>
        <taxon>Eukaryota</taxon>
        <taxon>Metazoa</taxon>
        <taxon>Chordata</taxon>
        <taxon>Craniata</taxon>
        <taxon>Vertebrata</taxon>
        <taxon>Euteleostomi</taxon>
        <taxon>Actinopterygii</taxon>
        <taxon>Neopterygii</taxon>
        <taxon>Teleostei</taxon>
        <taxon>Neoteleostei</taxon>
        <taxon>Acanthomorphata</taxon>
        <taxon>Pelagiaria</taxon>
        <taxon>Scombriformes</taxon>
        <taxon>Scombridae</taxon>
        <taxon>Scomber</taxon>
    </lineage>
</organism>
<dbReference type="SUPFAM" id="SSF47923">
    <property type="entry name" value="Ypt/Rab-GAP domain of gyp1p"/>
    <property type="match status" value="1"/>
</dbReference>
<dbReference type="Gene3D" id="1.10.8.270">
    <property type="entry name" value="putative rabgap domain of human tbc1 domain family member 14 like domains"/>
    <property type="match status" value="1"/>
</dbReference>
<dbReference type="Pfam" id="PF00566">
    <property type="entry name" value="RabGAP-TBC"/>
    <property type="match status" value="1"/>
</dbReference>
<evidence type="ECO:0000313" key="5">
    <source>
        <dbReference type="Proteomes" id="UP001314229"/>
    </source>
</evidence>
<feature type="domain" description="Rab-GAP TBC" evidence="3">
    <location>
        <begin position="257"/>
        <end position="417"/>
    </location>
</feature>
<name>A0AAV1MSI1_SCOSC</name>
<dbReference type="FunFam" id="1.10.10.750:FF:000009">
    <property type="entry name" value="TBC1 domain family member 22A"/>
    <property type="match status" value="1"/>
</dbReference>
<keyword evidence="5" id="KW-1185">Reference proteome</keyword>
<dbReference type="AlphaFoldDB" id="A0AAV1MSI1"/>
<dbReference type="SMART" id="SM00164">
    <property type="entry name" value="TBC"/>
    <property type="match status" value="1"/>
</dbReference>
<dbReference type="FunFam" id="1.10.8.270:FF:000004">
    <property type="entry name" value="TBC1 domain family, member 22B"/>
    <property type="match status" value="1"/>
</dbReference>
<sequence length="417" mass="47622">MSSDGNKKQFWKRNAAKVPGSIQHVYGAQHPPFDPLLHANLIKAGNKPPPATPGKPKKATTFQEFESITSDAWDVGDDDDELLAMAAQNLNIEVVMETANKVIENHSKQQERQRLDDTTELEQREEDTQEEVAEEEEEGEDEEYEDDRVEEGDVTSPEVSFASQSSPYTDGRLVKSHSEAPIGSPKDAASEHAALHRQRSLPHRPPVIPLVARMADQNTSGTPAMTEREASRLDKFKQLLAGPNTDLEELRKLSWSGIPRQVRPITWKLLSGYLPANAERRESVLQRKRQEYFGFIQQYYDSRNDEHHQDTYRQIHIDIPRMSPESLVLQPKVTEIFERILFIWAIRHPASGYVQGINDLVTPFFVVYVFEYIEEEVENFDVSSLQEEALRNIEADSFWCMSKLLDGIQVSMCVEKM</sequence>
<feature type="compositionally biased region" description="Basic and acidic residues" evidence="2">
    <location>
        <begin position="105"/>
        <end position="117"/>
    </location>
</feature>
<dbReference type="EMBL" id="CAWUFR010000002">
    <property type="protein sequence ID" value="CAK6949798.1"/>
    <property type="molecule type" value="Genomic_DNA"/>
</dbReference>
<evidence type="ECO:0000256" key="1">
    <source>
        <dbReference type="ARBA" id="ARBA00022468"/>
    </source>
</evidence>
<dbReference type="Proteomes" id="UP001314229">
    <property type="component" value="Unassembled WGS sequence"/>
</dbReference>
<dbReference type="InterPro" id="IPR035969">
    <property type="entry name" value="Rab-GAP_TBC_sf"/>
</dbReference>
<feature type="region of interest" description="Disordered" evidence="2">
    <location>
        <begin position="105"/>
        <end position="204"/>
    </location>
</feature>
<dbReference type="PROSITE" id="PS50086">
    <property type="entry name" value="TBC_RABGAP"/>
    <property type="match status" value="1"/>
</dbReference>
<evidence type="ECO:0000313" key="4">
    <source>
        <dbReference type="EMBL" id="CAK6949798.1"/>
    </source>
</evidence>
<gene>
    <name evidence="4" type="ORF">FSCOSCO3_A017874</name>
</gene>
<evidence type="ECO:0000259" key="3">
    <source>
        <dbReference type="PROSITE" id="PS50086"/>
    </source>
</evidence>
<dbReference type="InterPro" id="IPR000195">
    <property type="entry name" value="Rab-GAP-TBC_dom"/>
</dbReference>
<dbReference type="PANTHER" id="PTHR22957">
    <property type="entry name" value="TBC1 DOMAIN FAMILY MEMBER GTPASE-ACTIVATING PROTEIN"/>
    <property type="match status" value="1"/>
</dbReference>
<reference evidence="4 5" key="1">
    <citation type="submission" date="2024-01" db="EMBL/GenBank/DDBJ databases">
        <authorList>
            <person name="Alioto T."/>
            <person name="Alioto T."/>
            <person name="Gomez Garrido J."/>
        </authorList>
    </citation>
    <scope>NUCLEOTIDE SEQUENCE [LARGE SCALE GENOMIC DNA]</scope>
</reference>
<dbReference type="GO" id="GO:0005096">
    <property type="term" value="F:GTPase activator activity"/>
    <property type="evidence" value="ECO:0007669"/>
    <property type="project" value="UniProtKB-KW"/>
</dbReference>
<protein>
    <submittedName>
        <fullName evidence="4">TBC1 domain family member 22A isoform X2</fullName>
    </submittedName>
</protein>
<feature type="compositionally biased region" description="Acidic residues" evidence="2">
    <location>
        <begin position="118"/>
        <end position="153"/>
    </location>
</feature>
<accession>A0AAV1MSI1</accession>
<proteinExistence type="predicted"/>
<keyword evidence="1" id="KW-0343">GTPase activation</keyword>
<feature type="compositionally biased region" description="Polar residues" evidence="2">
    <location>
        <begin position="157"/>
        <end position="168"/>
    </location>
</feature>
<dbReference type="Gene3D" id="1.10.10.750">
    <property type="entry name" value="Ypt/Rab-GAP domain of gyp1p, domain 1"/>
    <property type="match status" value="1"/>
</dbReference>
<comment type="caution">
    <text evidence="4">The sequence shown here is derived from an EMBL/GenBank/DDBJ whole genome shotgun (WGS) entry which is preliminary data.</text>
</comment>
<evidence type="ECO:0000256" key="2">
    <source>
        <dbReference type="SAM" id="MobiDB-lite"/>
    </source>
</evidence>